<dbReference type="AlphaFoldDB" id="A0A2L0F1S1"/>
<proteinExistence type="predicted"/>
<name>A0A2L0F1S1_SORCE</name>
<organism evidence="1 2">
    <name type="scientific">Sorangium cellulosum</name>
    <name type="common">Polyangium cellulosum</name>
    <dbReference type="NCBI Taxonomy" id="56"/>
    <lineage>
        <taxon>Bacteria</taxon>
        <taxon>Pseudomonadati</taxon>
        <taxon>Myxococcota</taxon>
        <taxon>Polyangia</taxon>
        <taxon>Polyangiales</taxon>
        <taxon>Polyangiaceae</taxon>
        <taxon>Sorangium</taxon>
    </lineage>
</organism>
<evidence type="ECO:0000313" key="2">
    <source>
        <dbReference type="Proteomes" id="UP000238348"/>
    </source>
</evidence>
<dbReference type="Proteomes" id="UP000238348">
    <property type="component" value="Chromosome"/>
</dbReference>
<gene>
    <name evidence="1" type="ORF">SOCE26_069780</name>
</gene>
<evidence type="ECO:0000313" key="1">
    <source>
        <dbReference type="EMBL" id="AUX45486.1"/>
    </source>
</evidence>
<reference evidence="1 2" key="1">
    <citation type="submission" date="2015-09" db="EMBL/GenBank/DDBJ databases">
        <title>Sorangium comparison.</title>
        <authorList>
            <person name="Zaburannyi N."/>
            <person name="Bunk B."/>
            <person name="Overmann J."/>
            <person name="Mueller R."/>
        </authorList>
    </citation>
    <scope>NUCLEOTIDE SEQUENCE [LARGE SCALE GENOMIC DNA]</scope>
    <source>
        <strain evidence="1 2">So ce26</strain>
    </source>
</reference>
<accession>A0A2L0F1S1</accession>
<dbReference type="EMBL" id="CP012673">
    <property type="protein sequence ID" value="AUX45486.1"/>
    <property type="molecule type" value="Genomic_DNA"/>
</dbReference>
<sequence length="89" mass="9992">MAVDEGDGSVAILAWQDDPSVRLVCGPAGELRLHAIELSAWQAIDLPRRWDDPDRERDEPPYAQLAALLARVRSSLFAWMEVLDHLRAT</sequence>
<protein>
    <submittedName>
        <fullName evidence="1">Uncharacterized protein</fullName>
    </submittedName>
</protein>